<gene>
    <name evidence="7" type="ORF">E6Q80_20265</name>
</gene>
<dbReference type="SUPFAM" id="SSF102712">
    <property type="entry name" value="JAB1/MPN domain"/>
    <property type="match status" value="1"/>
</dbReference>
<keyword evidence="5" id="KW-0482">Metalloprotease</keyword>
<dbReference type="GO" id="GO:0008237">
    <property type="term" value="F:metallopeptidase activity"/>
    <property type="evidence" value="ECO:0007669"/>
    <property type="project" value="UniProtKB-KW"/>
</dbReference>
<proteinExistence type="predicted"/>
<sequence length="162" mass="18590">MRYVGEWSTADRKKLVVLAPDVLAVFWKHRQRFFWQPESGGILLGRRRGKHLEVLLATEPSSHDKRSTFSFGREAVGHAEVAQQTWLRGERQVDYLGEWHTHPQTVPIPSGIDRAEWCKLVLQRPEKSTLLTVVVGTKELRVELVDHVRHEVLESIPLRSGG</sequence>
<dbReference type="GO" id="GO:0006508">
    <property type="term" value="P:proteolysis"/>
    <property type="evidence" value="ECO:0007669"/>
    <property type="project" value="UniProtKB-KW"/>
</dbReference>
<accession>A0A5C7S7E1</accession>
<keyword evidence="1" id="KW-0645">Protease</keyword>
<evidence type="ECO:0000313" key="7">
    <source>
        <dbReference type="EMBL" id="TXH79503.1"/>
    </source>
</evidence>
<keyword evidence="4" id="KW-0862">Zinc</keyword>
<dbReference type="Gene3D" id="3.40.140.10">
    <property type="entry name" value="Cytidine Deaminase, domain 2"/>
    <property type="match status" value="1"/>
</dbReference>
<evidence type="ECO:0000259" key="6">
    <source>
        <dbReference type="Pfam" id="PF14464"/>
    </source>
</evidence>
<keyword evidence="3" id="KW-0378">Hydrolase</keyword>
<protein>
    <recommendedName>
        <fullName evidence="6">JAB domain-containing protein</fullName>
    </recommendedName>
</protein>
<keyword evidence="2" id="KW-0479">Metal-binding</keyword>
<reference evidence="7 8" key="1">
    <citation type="submission" date="2018-09" db="EMBL/GenBank/DDBJ databases">
        <title>Metagenome Assembled Genomes from an Advanced Water Purification Facility.</title>
        <authorList>
            <person name="Stamps B.W."/>
            <person name="Spear J.R."/>
        </authorList>
    </citation>
    <scope>NUCLEOTIDE SEQUENCE [LARGE SCALE GENOMIC DNA]</scope>
    <source>
        <strain evidence="7">Bin_27_1</strain>
    </source>
</reference>
<evidence type="ECO:0000256" key="5">
    <source>
        <dbReference type="ARBA" id="ARBA00023049"/>
    </source>
</evidence>
<evidence type="ECO:0000256" key="2">
    <source>
        <dbReference type="ARBA" id="ARBA00022723"/>
    </source>
</evidence>
<evidence type="ECO:0000256" key="4">
    <source>
        <dbReference type="ARBA" id="ARBA00022833"/>
    </source>
</evidence>
<evidence type="ECO:0000256" key="3">
    <source>
        <dbReference type="ARBA" id="ARBA00022801"/>
    </source>
</evidence>
<feature type="domain" description="JAB" evidence="6">
    <location>
        <begin position="22"/>
        <end position="136"/>
    </location>
</feature>
<name>A0A5C7S7E1_THASP</name>
<dbReference type="AlphaFoldDB" id="A0A5C7S7E1"/>
<dbReference type="Proteomes" id="UP000321192">
    <property type="component" value="Unassembled WGS sequence"/>
</dbReference>
<evidence type="ECO:0000313" key="8">
    <source>
        <dbReference type="Proteomes" id="UP000321192"/>
    </source>
</evidence>
<organism evidence="7 8">
    <name type="scientific">Thauera aminoaromatica</name>
    <dbReference type="NCBI Taxonomy" id="164330"/>
    <lineage>
        <taxon>Bacteria</taxon>
        <taxon>Pseudomonadati</taxon>
        <taxon>Pseudomonadota</taxon>
        <taxon>Betaproteobacteria</taxon>
        <taxon>Rhodocyclales</taxon>
        <taxon>Zoogloeaceae</taxon>
        <taxon>Thauera</taxon>
    </lineage>
</organism>
<comment type="caution">
    <text evidence="7">The sequence shown here is derived from an EMBL/GenBank/DDBJ whole genome shotgun (WGS) entry which is preliminary data.</text>
</comment>
<dbReference type="InterPro" id="IPR028090">
    <property type="entry name" value="JAB_dom_prok"/>
</dbReference>
<dbReference type="EMBL" id="SSFD01000345">
    <property type="protein sequence ID" value="TXH79503.1"/>
    <property type="molecule type" value="Genomic_DNA"/>
</dbReference>
<dbReference type="GO" id="GO:0046872">
    <property type="term" value="F:metal ion binding"/>
    <property type="evidence" value="ECO:0007669"/>
    <property type="project" value="UniProtKB-KW"/>
</dbReference>
<evidence type="ECO:0000256" key="1">
    <source>
        <dbReference type="ARBA" id="ARBA00022670"/>
    </source>
</evidence>
<dbReference type="Pfam" id="PF14464">
    <property type="entry name" value="Prok-JAB"/>
    <property type="match status" value="1"/>
</dbReference>